<gene>
    <name evidence="2" type="ORF">MANES_07G040300</name>
</gene>
<dbReference type="EMBL" id="CM004393">
    <property type="protein sequence ID" value="OAY45199.1"/>
    <property type="molecule type" value="Genomic_DNA"/>
</dbReference>
<sequence length="134" mass="13627">MQKMKSSLQDQTLKVCLRTGNVGFGNSGKWGKAGSSVGISSFGNSGNSGFGSVGSSGLGKVGTSGNGGKSTLGRDGSSGNSGLGSSGTFGNVVSKSCRASAEIDRAMSESIMMREGERRLAIIWRQDQLQPAAK</sequence>
<dbReference type="AlphaFoldDB" id="A0A2C9VIC8"/>
<accession>A0A2C9VIC8</accession>
<feature type="compositionally biased region" description="Gly residues" evidence="1">
    <location>
        <begin position="53"/>
        <end position="70"/>
    </location>
</feature>
<evidence type="ECO:0000256" key="1">
    <source>
        <dbReference type="SAM" id="MobiDB-lite"/>
    </source>
</evidence>
<name>A0A2C9VIC8_MANES</name>
<protein>
    <submittedName>
        <fullName evidence="2">Uncharacterized protein</fullName>
    </submittedName>
</protein>
<proteinExistence type="predicted"/>
<organism evidence="2">
    <name type="scientific">Manihot esculenta</name>
    <name type="common">Cassava</name>
    <name type="synonym">Jatropha manihot</name>
    <dbReference type="NCBI Taxonomy" id="3983"/>
    <lineage>
        <taxon>Eukaryota</taxon>
        <taxon>Viridiplantae</taxon>
        <taxon>Streptophyta</taxon>
        <taxon>Embryophyta</taxon>
        <taxon>Tracheophyta</taxon>
        <taxon>Spermatophyta</taxon>
        <taxon>Magnoliopsida</taxon>
        <taxon>eudicotyledons</taxon>
        <taxon>Gunneridae</taxon>
        <taxon>Pentapetalae</taxon>
        <taxon>rosids</taxon>
        <taxon>fabids</taxon>
        <taxon>Malpighiales</taxon>
        <taxon>Euphorbiaceae</taxon>
        <taxon>Crotonoideae</taxon>
        <taxon>Manihoteae</taxon>
        <taxon>Manihot</taxon>
    </lineage>
</organism>
<evidence type="ECO:0000313" key="2">
    <source>
        <dbReference type="EMBL" id="OAY45199.1"/>
    </source>
</evidence>
<feature type="region of interest" description="Disordered" evidence="1">
    <location>
        <begin position="53"/>
        <end position="92"/>
    </location>
</feature>
<reference evidence="2" key="1">
    <citation type="submission" date="2016-02" db="EMBL/GenBank/DDBJ databases">
        <title>WGS assembly of Manihot esculenta.</title>
        <authorList>
            <person name="Bredeson J.V."/>
            <person name="Prochnik S.E."/>
            <person name="Lyons J.B."/>
            <person name="Schmutz J."/>
            <person name="Grimwood J."/>
            <person name="Vrebalov J."/>
            <person name="Bart R.S."/>
            <person name="Amuge T."/>
            <person name="Ferguson M.E."/>
            <person name="Green R."/>
            <person name="Putnam N."/>
            <person name="Stites J."/>
            <person name="Rounsley S."/>
            <person name="Rokhsar D.S."/>
        </authorList>
    </citation>
    <scope>NUCLEOTIDE SEQUENCE [LARGE SCALE GENOMIC DNA]</scope>
    <source>
        <tissue evidence="2">Leaf</tissue>
    </source>
</reference>